<evidence type="ECO:0000313" key="12">
    <source>
        <dbReference type="Proteomes" id="UP000243515"/>
    </source>
</evidence>
<dbReference type="EC" id="1.1.1.307" evidence="2"/>
<evidence type="ECO:0000256" key="8">
    <source>
        <dbReference type="PIRSR" id="PIRSR000097-2"/>
    </source>
</evidence>
<dbReference type="PROSITE" id="PS00062">
    <property type="entry name" value="ALDOKETO_REDUCTASE_2"/>
    <property type="match status" value="1"/>
</dbReference>
<dbReference type="Gene3D" id="3.20.20.100">
    <property type="entry name" value="NADP-dependent oxidoreductase domain"/>
    <property type="match status" value="1"/>
</dbReference>
<dbReference type="PANTHER" id="PTHR43827:SF13">
    <property type="entry name" value="ALDO_KETO REDUCTASE FAMILY PROTEIN"/>
    <property type="match status" value="1"/>
</dbReference>
<keyword evidence="3" id="KW-0560">Oxidoreductase</keyword>
<feature type="binding site" evidence="8">
    <location>
        <position position="162"/>
    </location>
    <ligand>
        <name>substrate</name>
    </ligand>
</feature>
<evidence type="ECO:0000313" key="11">
    <source>
        <dbReference type="EMBL" id="OXV09991.1"/>
    </source>
</evidence>
<evidence type="ECO:0000256" key="3">
    <source>
        <dbReference type="ARBA" id="ARBA00023002"/>
    </source>
</evidence>
<dbReference type="PANTHER" id="PTHR43827">
    <property type="entry name" value="2,5-DIKETO-D-GLUCONIC ACID REDUCTASE"/>
    <property type="match status" value="1"/>
</dbReference>
<evidence type="ECO:0000256" key="9">
    <source>
        <dbReference type="PIRSR" id="PIRSR000097-3"/>
    </source>
</evidence>
<evidence type="ECO:0000256" key="1">
    <source>
        <dbReference type="ARBA" id="ARBA00007905"/>
    </source>
</evidence>
<accession>A0A232M0R0</accession>
<dbReference type="PIRSF" id="PIRSF000097">
    <property type="entry name" value="AKR"/>
    <property type="match status" value="1"/>
</dbReference>
<evidence type="ECO:0000259" key="10">
    <source>
        <dbReference type="Pfam" id="PF00248"/>
    </source>
</evidence>
<comment type="function">
    <text evidence="4">Catalyzes the initial reaction in the xylose utilization pathway by reducing D-xylose into xylitol. Xylose is a major component of hemicelluloses such as xylan. Most fungi utilize D-xylose via three enzymatic reactions, xylose reductase (XR), xylitol dehydrogenase (XDH), and xylulokinase, to form xylulose 5-phosphate, which enters pentose phosphate pathway.</text>
</comment>
<dbReference type="OrthoDB" id="416253at2759"/>
<protein>
    <recommendedName>
        <fullName evidence="2">D-xylose reductase [NAD(P)H]</fullName>
        <ecNumber evidence="2">1.1.1.307</ecNumber>
    </recommendedName>
</protein>
<dbReference type="InterPro" id="IPR023210">
    <property type="entry name" value="NADP_OxRdtase_dom"/>
</dbReference>
<feature type="site" description="Lowers pKa of active site Tyr" evidence="9">
    <location>
        <position position="129"/>
    </location>
</feature>
<feature type="active site" description="Proton donor" evidence="7">
    <location>
        <position position="104"/>
    </location>
</feature>
<dbReference type="GO" id="GO:0016491">
    <property type="term" value="F:oxidoreductase activity"/>
    <property type="evidence" value="ECO:0007669"/>
    <property type="project" value="UniProtKB-KW"/>
</dbReference>
<comment type="catalytic activity">
    <reaction evidence="5">
        <text>xylitol + NADP(+) = D-xylose + NADPH + H(+)</text>
        <dbReference type="Rhea" id="RHEA:27445"/>
        <dbReference type="ChEBI" id="CHEBI:15378"/>
        <dbReference type="ChEBI" id="CHEBI:17151"/>
        <dbReference type="ChEBI" id="CHEBI:53455"/>
        <dbReference type="ChEBI" id="CHEBI:57783"/>
        <dbReference type="ChEBI" id="CHEBI:58349"/>
        <dbReference type="EC" id="1.1.1.307"/>
    </reaction>
</comment>
<evidence type="ECO:0000256" key="5">
    <source>
        <dbReference type="ARBA" id="ARBA00047534"/>
    </source>
</evidence>
<feature type="domain" description="NADP-dependent oxidoreductase" evidence="10">
    <location>
        <begin position="76"/>
        <end position="314"/>
    </location>
</feature>
<evidence type="ECO:0000256" key="4">
    <source>
        <dbReference type="ARBA" id="ARBA00025065"/>
    </source>
</evidence>
<evidence type="ECO:0000256" key="6">
    <source>
        <dbReference type="ARBA" id="ARBA00049485"/>
    </source>
</evidence>
<dbReference type="EMBL" id="NPHW01003195">
    <property type="protein sequence ID" value="OXV09991.1"/>
    <property type="molecule type" value="Genomic_DNA"/>
</dbReference>
<reference evidence="11 12" key="1">
    <citation type="journal article" date="2015" name="Environ. Microbiol.">
        <title>Metagenome sequence of Elaphomyces granulatus from sporocarp tissue reveals Ascomycota ectomycorrhizal fingerprints of genome expansion and a Proteobacteria-rich microbiome.</title>
        <authorList>
            <person name="Quandt C.A."/>
            <person name="Kohler A."/>
            <person name="Hesse C.N."/>
            <person name="Sharpton T.J."/>
            <person name="Martin F."/>
            <person name="Spatafora J.W."/>
        </authorList>
    </citation>
    <scope>NUCLEOTIDE SEQUENCE [LARGE SCALE GENOMIC DNA]</scope>
    <source>
        <strain evidence="11 12">OSC145934</strain>
    </source>
</reference>
<evidence type="ECO:0000256" key="7">
    <source>
        <dbReference type="PIRSR" id="PIRSR000097-1"/>
    </source>
</evidence>
<evidence type="ECO:0000256" key="2">
    <source>
        <dbReference type="ARBA" id="ARBA00012845"/>
    </source>
</evidence>
<dbReference type="PROSITE" id="PS00063">
    <property type="entry name" value="ALDOKETO_REDUCTASE_3"/>
    <property type="match status" value="1"/>
</dbReference>
<dbReference type="FunFam" id="3.20.20.100:FF:000015">
    <property type="entry name" value="Oxidoreductase, aldo/keto reductase family"/>
    <property type="match status" value="1"/>
</dbReference>
<proteinExistence type="inferred from homology"/>
<comment type="similarity">
    <text evidence="1">Belongs to the aldo/keto reductase family.</text>
</comment>
<dbReference type="InterPro" id="IPR020471">
    <property type="entry name" value="AKR"/>
</dbReference>
<dbReference type="SUPFAM" id="SSF51430">
    <property type="entry name" value="NAD(P)-linked oxidoreductase"/>
    <property type="match status" value="1"/>
</dbReference>
<organism evidence="11 12">
    <name type="scientific">Elaphomyces granulatus</name>
    <dbReference type="NCBI Taxonomy" id="519963"/>
    <lineage>
        <taxon>Eukaryota</taxon>
        <taxon>Fungi</taxon>
        <taxon>Dikarya</taxon>
        <taxon>Ascomycota</taxon>
        <taxon>Pezizomycotina</taxon>
        <taxon>Eurotiomycetes</taxon>
        <taxon>Eurotiomycetidae</taxon>
        <taxon>Eurotiales</taxon>
        <taxon>Elaphomycetaceae</taxon>
        <taxon>Elaphomyces</taxon>
    </lineage>
</organism>
<keyword evidence="12" id="KW-1185">Reference proteome</keyword>
<dbReference type="InterPro" id="IPR036812">
    <property type="entry name" value="NAD(P)_OxRdtase_dom_sf"/>
</dbReference>
<dbReference type="InterPro" id="IPR018170">
    <property type="entry name" value="Aldo/ket_reductase_CS"/>
</dbReference>
<dbReference type="PROSITE" id="PS00798">
    <property type="entry name" value="ALDOKETO_REDUCTASE_1"/>
    <property type="match status" value="1"/>
</dbReference>
<dbReference type="AlphaFoldDB" id="A0A232M0R0"/>
<name>A0A232M0R0_9EURO</name>
<dbReference type="CDD" id="cd19071">
    <property type="entry name" value="AKR_AKR1-5-like"/>
    <property type="match status" value="1"/>
</dbReference>
<comment type="caution">
    <text evidence="11">The sequence shown here is derived from an EMBL/GenBank/DDBJ whole genome shotgun (WGS) entry which is preliminary data.</text>
</comment>
<dbReference type="Proteomes" id="UP000243515">
    <property type="component" value="Unassembled WGS sequence"/>
</dbReference>
<dbReference type="Pfam" id="PF00248">
    <property type="entry name" value="Aldo_ket_red"/>
    <property type="match status" value="1"/>
</dbReference>
<sequence>MRILETRRLTVHLASFYSSPIRRRSISAAVIFVGRCASSTTAMSKSPLSLQSTYNMNSGFGMPMVGFGIRMAERVYQTPKSIAEDVVLKALQVGYRHVDSAISYRNEEPCSQGIKGSGLDRSQVFFTTKIPPRLMGYEKTKLAIDKSLEETEQGYFDLILIHAPYGGKEARNGSWRALTEAKSAGKTRSIGVSNYGVHHLDELEEYIQSSAGDKIDVGQYELHPWLPRPDIVEWLQKRKIVVQAYSPLVRAQRMDEPVLNELALKYNKTPAQILLRWSLQKGFVPLPKTVTPNRIEENIAVFDFELTNQDMDALHTNDYSPVTWDPTVDRS</sequence>
<gene>
    <name evidence="11" type="ORF">Egran_02251</name>
</gene>
<dbReference type="PRINTS" id="PR00069">
    <property type="entry name" value="ALDKETRDTASE"/>
</dbReference>
<comment type="catalytic activity">
    <reaction evidence="6">
        <text>xylitol + NAD(+) = D-xylose + NADH + H(+)</text>
        <dbReference type="Rhea" id="RHEA:27441"/>
        <dbReference type="ChEBI" id="CHEBI:15378"/>
        <dbReference type="ChEBI" id="CHEBI:17151"/>
        <dbReference type="ChEBI" id="CHEBI:53455"/>
        <dbReference type="ChEBI" id="CHEBI:57540"/>
        <dbReference type="ChEBI" id="CHEBI:57945"/>
        <dbReference type="EC" id="1.1.1.307"/>
    </reaction>
</comment>